<keyword evidence="3" id="KW-0597">Phosphoprotein</keyword>
<evidence type="ECO:0000256" key="3">
    <source>
        <dbReference type="ARBA" id="ARBA00022553"/>
    </source>
</evidence>
<feature type="region of interest" description="Disordered" evidence="12">
    <location>
        <begin position="76"/>
        <end position="152"/>
    </location>
</feature>
<feature type="region of interest" description="Disordered" evidence="12">
    <location>
        <begin position="387"/>
        <end position="440"/>
    </location>
</feature>
<keyword evidence="6" id="KW-0443">Lipid metabolism</keyword>
<evidence type="ECO:0000313" key="14">
    <source>
        <dbReference type="EMBL" id="OEJ83392.1"/>
    </source>
</evidence>
<evidence type="ECO:0000256" key="6">
    <source>
        <dbReference type="ARBA" id="ARBA00023098"/>
    </source>
</evidence>
<evidence type="ECO:0000256" key="11">
    <source>
        <dbReference type="ARBA" id="ARBA00080967"/>
    </source>
</evidence>
<dbReference type="EMBL" id="LPNL01000007">
    <property type="protein sequence ID" value="OEJ83392.1"/>
    <property type="molecule type" value="Genomic_DNA"/>
</dbReference>
<evidence type="ECO:0000256" key="4">
    <source>
        <dbReference type="ARBA" id="ARBA00022679"/>
    </source>
</evidence>
<feature type="compositionally biased region" description="Acidic residues" evidence="12">
    <location>
        <begin position="139"/>
        <end position="149"/>
    </location>
</feature>
<protein>
    <recommendedName>
        <fullName evidence="9">choline-phosphate cytidylyltransferase</fullName>
        <ecNumber evidence="9">2.7.7.15</ecNumber>
    </recommendedName>
    <alternativeName>
        <fullName evidence="10">CTP:phosphocholine cytidylyltransferase</fullName>
    </alternativeName>
    <alternativeName>
        <fullName evidence="11">Phosphorylcholine transferase</fullName>
    </alternativeName>
</protein>
<organism evidence="14 15">
    <name type="scientific">Hanseniaspora opuntiae</name>
    <dbReference type="NCBI Taxonomy" id="211096"/>
    <lineage>
        <taxon>Eukaryota</taxon>
        <taxon>Fungi</taxon>
        <taxon>Dikarya</taxon>
        <taxon>Ascomycota</taxon>
        <taxon>Saccharomycotina</taxon>
        <taxon>Saccharomycetes</taxon>
        <taxon>Saccharomycodales</taxon>
        <taxon>Saccharomycodaceae</taxon>
        <taxon>Hanseniaspora</taxon>
    </lineage>
</organism>
<dbReference type="InterPro" id="IPR004821">
    <property type="entry name" value="Cyt_trans-like"/>
</dbReference>
<comment type="similarity">
    <text evidence="1">Belongs to the cytidylyltransferase family.</text>
</comment>
<comment type="caution">
    <text evidence="14">The sequence shown here is derived from an EMBL/GenBank/DDBJ whole genome shotgun (WGS) entry which is preliminary data.</text>
</comment>
<feature type="compositionally biased region" description="Acidic residues" evidence="12">
    <location>
        <begin position="115"/>
        <end position="130"/>
    </location>
</feature>
<dbReference type="AlphaFoldDB" id="A0A1E5R909"/>
<dbReference type="OrthoDB" id="3972858at2759"/>
<dbReference type="FunFam" id="3.40.50.620:FF:000147">
    <property type="entry name" value="Cholinephosphate cytidylyltransferase"/>
    <property type="match status" value="1"/>
</dbReference>
<evidence type="ECO:0000256" key="7">
    <source>
        <dbReference type="ARBA" id="ARBA00023209"/>
    </source>
</evidence>
<keyword evidence="5 14" id="KW-0548">Nucleotidyltransferase</keyword>
<evidence type="ECO:0000256" key="12">
    <source>
        <dbReference type="SAM" id="MobiDB-lite"/>
    </source>
</evidence>
<evidence type="ECO:0000256" key="1">
    <source>
        <dbReference type="ARBA" id="ARBA00010101"/>
    </source>
</evidence>
<proteinExistence type="inferred from homology"/>
<evidence type="ECO:0000256" key="10">
    <source>
        <dbReference type="ARBA" id="ARBA00076205"/>
    </source>
</evidence>
<gene>
    <name evidence="14" type="ORF">AWRI3578_g2813</name>
</gene>
<evidence type="ECO:0000256" key="8">
    <source>
        <dbReference type="ARBA" id="ARBA00023264"/>
    </source>
</evidence>
<accession>A0A1E5R909</accession>
<feature type="domain" description="Cytidyltransferase-like" evidence="13">
    <location>
        <begin position="201"/>
        <end position="328"/>
    </location>
</feature>
<keyword evidence="2" id="KW-0444">Lipid biosynthesis</keyword>
<feature type="compositionally biased region" description="Basic and acidic residues" evidence="12">
    <location>
        <begin position="404"/>
        <end position="424"/>
    </location>
</feature>
<dbReference type="InterPro" id="IPR014729">
    <property type="entry name" value="Rossmann-like_a/b/a_fold"/>
</dbReference>
<sequence>MANFKSNSFTNLFKLKGRNGNKKRTIHDVNEDSESVHSSNEPVEATPDERSNSKNGSILNTHGITSLIDLHSLITNGDKSKKKRKNSLHRKALDNNRKKAGLMTNKKRKLNNGEAVEDEDDSEYDTDDINITDYSAESSESEVESEEDEETKKLKEIEHQKFLEQEKKYDEMLPEKYKKYRPQGYKFNLPDEDSDKPIRVYADGIFDLFHIGHMKQLEQCKKAFKNVTLVVGVPSDKVTHKLKGLTVLTDEQRCDSLRHCKWVDEVIPNSPWVLNVDFLKKHKIDYVAHDDIPYTSAGVDDVYKPVKELGKFLVTQRTDGISTSDIITTIIRDYDKYLMRNFSRGATRQELNVSWLKQNELNAKQFITKLASKYKRAKRNLKKGTKFEELSTDFEEEEEEATNSDDHDSEQSEDKNQEEAKESSEESVTGGPEEFVKEFA</sequence>
<dbReference type="GO" id="GO:0005635">
    <property type="term" value="C:nuclear envelope"/>
    <property type="evidence" value="ECO:0007669"/>
    <property type="project" value="TreeGrafter"/>
</dbReference>
<feature type="compositionally biased region" description="Basic residues" evidence="12">
    <location>
        <begin position="80"/>
        <end position="90"/>
    </location>
</feature>
<keyword evidence="15" id="KW-1185">Reference proteome</keyword>
<evidence type="ECO:0000256" key="2">
    <source>
        <dbReference type="ARBA" id="ARBA00022516"/>
    </source>
</evidence>
<name>A0A1E5R909_9ASCO</name>
<dbReference type="NCBIfam" id="TIGR00125">
    <property type="entry name" value="cyt_tran_rel"/>
    <property type="match status" value="1"/>
</dbReference>
<evidence type="ECO:0000256" key="9">
    <source>
        <dbReference type="ARBA" id="ARBA00026101"/>
    </source>
</evidence>
<feature type="compositionally biased region" description="Acidic residues" evidence="12">
    <location>
        <begin position="390"/>
        <end position="403"/>
    </location>
</feature>
<dbReference type="Pfam" id="PF01467">
    <property type="entry name" value="CTP_transf_like"/>
    <property type="match status" value="1"/>
</dbReference>
<evidence type="ECO:0000259" key="13">
    <source>
        <dbReference type="Pfam" id="PF01467"/>
    </source>
</evidence>
<reference evidence="15" key="1">
    <citation type="journal article" date="2016" name="Genome Announc.">
        <title>Genome sequences of three species of Hanseniaspora isolated from spontaneous wine fermentations.</title>
        <authorList>
            <person name="Sternes P.R."/>
            <person name="Lee D."/>
            <person name="Kutyna D.R."/>
            <person name="Borneman A.R."/>
        </authorList>
    </citation>
    <scope>NUCLEOTIDE SEQUENCE [LARGE SCALE GENOMIC DNA]</scope>
    <source>
        <strain evidence="15">AWRI3578</strain>
    </source>
</reference>
<dbReference type="InterPro" id="IPR041723">
    <property type="entry name" value="CCT"/>
</dbReference>
<keyword evidence="4 14" id="KW-0808">Transferase</keyword>
<evidence type="ECO:0000313" key="15">
    <source>
        <dbReference type="Proteomes" id="UP000095605"/>
    </source>
</evidence>
<dbReference type="InterPro" id="IPR045049">
    <property type="entry name" value="Pcy1-like"/>
</dbReference>
<dbReference type="PANTHER" id="PTHR10739">
    <property type="entry name" value="CYTIDYLYLTRANSFERASE"/>
    <property type="match status" value="1"/>
</dbReference>
<dbReference type="Proteomes" id="UP000095605">
    <property type="component" value="Unassembled WGS sequence"/>
</dbReference>
<dbReference type="CDD" id="cd02174">
    <property type="entry name" value="CCT"/>
    <property type="match status" value="1"/>
</dbReference>
<dbReference type="EC" id="2.7.7.15" evidence="9"/>
<dbReference type="GO" id="GO:0031210">
    <property type="term" value="F:phosphatidylcholine binding"/>
    <property type="evidence" value="ECO:0007669"/>
    <property type="project" value="TreeGrafter"/>
</dbReference>
<evidence type="ECO:0000256" key="5">
    <source>
        <dbReference type="ARBA" id="ARBA00022695"/>
    </source>
</evidence>
<dbReference type="Gene3D" id="3.40.50.620">
    <property type="entry name" value="HUPs"/>
    <property type="match status" value="1"/>
</dbReference>
<dbReference type="SUPFAM" id="SSF52374">
    <property type="entry name" value="Nucleotidylyl transferase"/>
    <property type="match status" value="1"/>
</dbReference>
<keyword evidence="7" id="KW-0594">Phospholipid biosynthesis</keyword>
<dbReference type="GO" id="GO:0004105">
    <property type="term" value="F:choline-phosphate cytidylyltransferase activity"/>
    <property type="evidence" value="ECO:0007669"/>
    <property type="project" value="UniProtKB-EC"/>
</dbReference>
<feature type="region of interest" description="Disordered" evidence="12">
    <location>
        <begin position="21"/>
        <end position="58"/>
    </location>
</feature>
<keyword evidence="8" id="KW-1208">Phospholipid metabolism</keyword>
<dbReference type="PANTHER" id="PTHR10739:SF13">
    <property type="entry name" value="CHOLINE-PHOSPHATE CYTIDYLYLTRANSFERASE"/>
    <property type="match status" value="1"/>
</dbReference>